<evidence type="ECO:0000313" key="3">
    <source>
        <dbReference type="Proteomes" id="UP001151081"/>
    </source>
</evidence>
<dbReference type="Proteomes" id="UP001151081">
    <property type="component" value="Unassembled WGS sequence"/>
</dbReference>
<dbReference type="RefSeq" id="WP_272417535.1">
    <property type="nucleotide sequence ID" value="NZ_JAGTJJ010000002.1"/>
</dbReference>
<gene>
    <name evidence="2" type="ORF">KEG57_08345</name>
</gene>
<evidence type="ECO:0000256" key="1">
    <source>
        <dbReference type="SAM" id="MobiDB-lite"/>
    </source>
</evidence>
<proteinExistence type="predicted"/>
<comment type="caution">
    <text evidence="2">The sequence shown here is derived from an EMBL/GenBank/DDBJ whole genome shotgun (WGS) entry which is preliminary data.</text>
</comment>
<sequence>MSAKNRPHAPAVAVAPREAAFQDAVVLVREPFVIDRTVAMQAIRYTKELLSGSFAPNAQRESVPSSNPSTSRRRTASGR</sequence>
<accession>A0A9X3WYB5</accession>
<dbReference type="AlphaFoldDB" id="A0A9X3WYB5"/>
<organism evidence="2 3">
    <name type="scientific">Polyangium jinanense</name>
    <dbReference type="NCBI Taxonomy" id="2829994"/>
    <lineage>
        <taxon>Bacteria</taxon>
        <taxon>Pseudomonadati</taxon>
        <taxon>Myxococcota</taxon>
        <taxon>Polyangia</taxon>
        <taxon>Polyangiales</taxon>
        <taxon>Polyangiaceae</taxon>
        <taxon>Polyangium</taxon>
    </lineage>
</organism>
<feature type="compositionally biased region" description="Low complexity" evidence="1">
    <location>
        <begin position="60"/>
        <end position="70"/>
    </location>
</feature>
<name>A0A9X3WYB5_9BACT</name>
<protein>
    <submittedName>
        <fullName evidence="2">Uncharacterized protein</fullName>
    </submittedName>
</protein>
<dbReference type="EMBL" id="JAGTJJ010000002">
    <property type="protein sequence ID" value="MDC3980499.1"/>
    <property type="molecule type" value="Genomic_DNA"/>
</dbReference>
<keyword evidence="3" id="KW-1185">Reference proteome</keyword>
<feature type="region of interest" description="Disordered" evidence="1">
    <location>
        <begin position="54"/>
        <end position="79"/>
    </location>
</feature>
<reference evidence="2 3" key="1">
    <citation type="submission" date="2021-04" db="EMBL/GenBank/DDBJ databases">
        <title>Genome analysis of Polyangium sp.</title>
        <authorList>
            <person name="Li Y."/>
            <person name="Wang J."/>
        </authorList>
    </citation>
    <scope>NUCLEOTIDE SEQUENCE [LARGE SCALE GENOMIC DNA]</scope>
    <source>
        <strain evidence="2 3">SDU14</strain>
    </source>
</reference>
<evidence type="ECO:0000313" key="2">
    <source>
        <dbReference type="EMBL" id="MDC3980499.1"/>
    </source>
</evidence>